<dbReference type="AlphaFoldDB" id="A0A918P506"/>
<keyword evidence="4 6" id="KW-0238">DNA-binding</keyword>
<evidence type="ECO:0000313" key="7">
    <source>
        <dbReference type="EMBL" id="GGY20214.1"/>
    </source>
</evidence>
<evidence type="ECO:0000256" key="1">
    <source>
        <dbReference type="ARBA" id="ARBA00002190"/>
    </source>
</evidence>
<dbReference type="GO" id="GO:0006313">
    <property type="term" value="P:DNA transposition"/>
    <property type="evidence" value="ECO:0007669"/>
    <property type="project" value="UniProtKB-UniRule"/>
</dbReference>
<dbReference type="GO" id="GO:0004803">
    <property type="term" value="F:transposase activity"/>
    <property type="evidence" value="ECO:0007669"/>
    <property type="project" value="UniProtKB-UniRule"/>
</dbReference>
<dbReference type="EMBL" id="BMVU01000165">
    <property type="protein sequence ID" value="GGY20214.1"/>
    <property type="molecule type" value="Genomic_DNA"/>
</dbReference>
<evidence type="ECO:0000256" key="2">
    <source>
        <dbReference type="ARBA" id="ARBA00010961"/>
    </source>
</evidence>
<keyword evidence="3 6" id="KW-0815">Transposition</keyword>
<name>A0A918P506_9ACTN</name>
<dbReference type="PANTHER" id="PTHR33217:SF7">
    <property type="entry name" value="TRANSPOSASE FOR INSERTION SEQUENCE ELEMENT IS1081"/>
    <property type="match status" value="1"/>
</dbReference>
<keyword evidence="5 6" id="KW-0233">DNA recombination</keyword>
<evidence type="ECO:0000256" key="3">
    <source>
        <dbReference type="ARBA" id="ARBA00022578"/>
    </source>
</evidence>
<evidence type="ECO:0000256" key="4">
    <source>
        <dbReference type="ARBA" id="ARBA00023125"/>
    </source>
</evidence>
<comment type="caution">
    <text evidence="7">The sequence shown here is derived from an EMBL/GenBank/DDBJ whole genome shotgun (WGS) entry which is preliminary data.</text>
</comment>
<keyword evidence="6" id="KW-0814">Transposable element</keyword>
<reference evidence="7" key="2">
    <citation type="submission" date="2020-09" db="EMBL/GenBank/DDBJ databases">
        <authorList>
            <person name="Sun Q."/>
            <person name="Ohkuma M."/>
        </authorList>
    </citation>
    <scope>NUCLEOTIDE SEQUENCE</scope>
    <source>
        <strain evidence="7">JCM 4790</strain>
    </source>
</reference>
<evidence type="ECO:0000256" key="6">
    <source>
        <dbReference type="RuleBase" id="RU365089"/>
    </source>
</evidence>
<gene>
    <name evidence="7" type="ORF">GCM10010358_83240</name>
</gene>
<dbReference type="Pfam" id="PF00872">
    <property type="entry name" value="Transposase_mut"/>
    <property type="match status" value="1"/>
</dbReference>
<dbReference type="Proteomes" id="UP000619244">
    <property type="component" value="Unassembled WGS sequence"/>
</dbReference>
<accession>A0A918P506</accession>
<dbReference type="PANTHER" id="PTHR33217">
    <property type="entry name" value="TRANSPOSASE FOR INSERTION SEQUENCE ELEMENT IS1081"/>
    <property type="match status" value="1"/>
</dbReference>
<reference evidence="7" key="1">
    <citation type="journal article" date="2014" name="Int. J. Syst. Evol. Microbiol.">
        <title>Complete genome sequence of Corynebacterium casei LMG S-19264T (=DSM 44701T), isolated from a smear-ripened cheese.</title>
        <authorList>
            <consortium name="US DOE Joint Genome Institute (JGI-PGF)"/>
            <person name="Walter F."/>
            <person name="Albersmeier A."/>
            <person name="Kalinowski J."/>
            <person name="Ruckert C."/>
        </authorList>
    </citation>
    <scope>NUCLEOTIDE SEQUENCE</scope>
    <source>
        <strain evidence="7">JCM 4790</strain>
    </source>
</reference>
<organism evidence="7 8">
    <name type="scientific">Streptomyces minutiscleroticus</name>
    <dbReference type="NCBI Taxonomy" id="68238"/>
    <lineage>
        <taxon>Bacteria</taxon>
        <taxon>Bacillati</taxon>
        <taxon>Actinomycetota</taxon>
        <taxon>Actinomycetes</taxon>
        <taxon>Kitasatosporales</taxon>
        <taxon>Streptomycetaceae</taxon>
        <taxon>Streptomyces</taxon>
    </lineage>
</organism>
<evidence type="ECO:0000256" key="5">
    <source>
        <dbReference type="ARBA" id="ARBA00023172"/>
    </source>
</evidence>
<evidence type="ECO:0000313" key="8">
    <source>
        <dbReference type="Proteomes" id="UP000619244"/>
    </source>
</evidence>
<keyword evidence="8" id="KW-1185">Reference proteome</keyword>
<sequence>MALDQSALLELLEALKAADADDVVRQALQAVLQALIEAEATAAIGAAPHQRTSERTAWRNGHRDRLLTTAAGDLELKIPKLRAGSFFPSLLERRRRIDQALFAVVMEAYLHGVSTRAVDDLVRALGADTGI</sequence>
<dbReference type="GO" id="GO:0003677">
    <property type="term" value="F:DNA binding"/>
    <property type="evidence" value="ECO:0007669"/>
    <property type="project" value="UniProtKB-UniRule"/>
</dbReference>
<comment type="function">
    <text evidence="1 6">Required for the transposition of the insertion element.</text>
</comment>
<comment type="similarity">
    <text evidence="2 6">Belongs to the transposase mutator family.</text>
</comment>
<dbReference type="InterPro" id="IPR001207">
    <property type="entry name" value="Transposase_mutator"/>
</dbReference>
<proteinExistence type="inferred from homology"/>
<protein>
    <recommendedName>
        <fullName evidence="6">Mutator family transposase</fullName>
    </recommendedName>
</protein>